<evidence type="ECO:0008006" key="3">
    <source>
        <dbReference type="Google" id="ProtNLM"/>
    </source>
</evidence>
<dbReference type="RefSeq" id="WP_162409378.1">
    <property type="nucleotide sequence ID" value="NZ_PDWN01000004.1"/>
</dbReference>
<gene>
    <name evidence="1" type="ORF">CSC65_05810</name>
</gene>
<proteinExistence type="predicted"/>
<evidence type="ECO:0000313" key="1">
    <source>
        <dbReference type="EMBL" id="KAF1696011.1"/>
    </source>
</evidence>
<protein>
    <recommendedName>
        <fullName evidence="3">Ankyrin repeat domain-containing protein</fullName>
    </recommendedName>
</protein>
<name>A0ABQ6Z9K8_9GAMM</name>
<organism evidence="1 2">
    <name type="scientific">Pseudoxanthomonas daejeonensis</name>
    <dbReference type="NCBI Taxonomy" id="266062"/>
    <lineage>
        <taxon>Bacteria</taxon>
        <taxon>Pseudomonadati</taxon>
        <taxon>Pseudomonadota</taxon>
        <taxon>Gammaproteobacteria</taxon>
        <taxon>Lysobacterales</taxon>
        <taxon>Lysobacteraceae</taxon>
        <taxon>Pseudoxanthomonas</taxon>
    </lineage>
</organism>
<evidence type="ECO:0000313" key="2">
    <source>
        <dbReference type="Proteomes" id="UP000788419"/>
    </source>
</evidence>
<comment type="caution">
    <text evidence="1">The sequence shown here is derived from an EMBL/GenBank/DDBJ whole genome shotgun (WGS) entry which is preliminary data.</text>
</comment>
<sequence length="155" mass="18069">MKCQDFYSQYDSSGWTSEMKSEVRLGIEQVMAQAEKESALQARQRNESWEHIIHWLVYAEWGVVPVGYVFPFGPDWLIDACRGGSDELACRLLNDGMDPDFRMPGRWTARRYAKENRAFLPMTWAWLERDLLGKLAAKQRKRSWAGGTFTERRAI</sequence>
<keyword evidence="2" id="KW-1185">Reference proteome</keyword>
<dbReference type="Proteomes" id="UP000788419">
    <property type="component" value="Unassembled WGS sequence"/>
</dbReference>
<dbReference type="EMBL" id="PDWN01000004">
    <property type="protein sequence ID" value="KAF1696011.1"/>
    <property type="molecule type" value="Genomic_DNA"/>
</dbReference>
<accession>A0ABQ6Z9K8</accession>
<reference evidence="1 2" key="1">
    <citation type="submission" date="2017-10" db="EMBL/GenBank/DDBJ databases">
        <title>Whole genome sequencing of members of genus Pseudoxanthomonas.</title>
        <authorList>
            <person name="Kumar S."/>
            <person name="Bansal K."/>
            <person name="Kaur A."/>
            <person name="Patil P."/>
            <person name="Sharma S."/>
            <person name="Patil P.B."/>
        </authorList>
    </citation>
    <scope>NUCLEOTIDE SEQUENCE [LARGE SCALE GENOMIC DNA]</scope>
    <source>
        <strain evidence="1 2">DSM 17801</strain>
    </source>
</reference>